<keyword evidence="1" id="KW-1133">Transmembrane helix</keyword>
<name>A0A085W938_9BACT</name>
<reference evidence="2 3" key="1">
    <citation type="submission" date="2014-04" db="EMBL/GenBank/DDBJ databases">
        <title>Genome assembly of Hyalangium minutum DSM 14724.</title>
        <authorList>
            <person name="Sharma G."/>
            <person name="Subramanian S."/>
        </authorList>
    </citation>
    <scope>NUCLEOTIDE SEQUENCE [LARGE SCALE GENOMIC DNA]</scope>
    <source>
        <strain evidence="2 3">DSM 14724</strain>
    </source>
</reference>
<keyword evidence="1" id="KW-0812">Transmembrane</keyword>
<comment type="caution">
    <text evidence="2">The sequence shown here is derived from an EMBL/GenBank/DDBJ whole genome shotgun (WGS) entry which is preliminary data.</text>
</comment>
<evidence type="ECO:0000313" key="2">
    <source>
        <dbReference type="EMBL" id="KFE64201.1"/>
    </source>
</evidence>
<keyword evidence="1" id="KW-0472">Membrane</keyword>
<keyword evidence="3" id="KW-1185">Reference proteome</keyword>
<proteinExistence type="predicted"/>
<dbReference type="EMBL" id="JMCB01000014">
    <property type="protein sequence ID" value="KFE64201.1"/>
    <property type="molecule type" value="Genomic_DNA"/>
</dbReference>
<evidence type="ECO:0000313" key="3">
    <source>
        <dbReference type="Proteomes" id="UP000028725"/>
    </source>
</evidence>
<feature type="transmembrane region" description="Helical" evidence="1">
    <location>
        <begin position="94"/>
        <end position="114"/>
    </location>
</feature>
<protein>
    <recommendedName>
        <fullName evidence="4">Integral membrane protein</fullName>
    </recommendedName>
</protein>
<gene>
    <name evidence="2" type="ORF">DB31_1995</name>
</gene>
<organism evidence="2 3">
    <name type="scientific">Hyalangium minutum</name>
    <dbReference type="NCBI Taxonomy" id="394096"/>
    <lineage>
        <taxon>Bacteria</taxon>
        <taxon>Pseudomonadati</taxon>
        <taxon>Myxococcota</taxon>
        <taxon>Myxococcia</taxon>
        <taxon>Myxococcales</taxon>
        <taxon>Cystobacterineae</taxon>
        <taxon>Archangiaceae</taxon>
        <taxon>Hyalangium</taxon>
    </lineage>
</organism>
<feature type="transmembrane region" description="Helical" evidence="1">
    <location>
        <begin position="51"/>
        <end position="73"/>
    </location>
</feature>
<evidence type="ECO:0008006" key="4">
    <source>
        <dbReference type="Google" id="ProtNLM"/>
    </source>
</evidence>
<evidence type="ECO:0000256" key="1">
    <source>
        <dbReference type="SAM" id="Phobius"/>
    </source>
</evidence>
<dbReference type="AlphaFoldDB" id="A0A085W938"/>
<accession>A0A085W938</accession>
<dbReference type="Proteomes" id="UP000028725">
    <property type="component" value="Unassembled WGS sequence"/>
</dbReference>
<feature type="transmembrane region" description="Helical" evidence="1">
    <location>
        <begin position="144"/>
        <end position="165"/>
    </location>
</feature>
<dbReference type="RefSeq" id="WP_044194164.1">
    <property type="nucleotide sequence ID" value="NZ_JMCB01000014.1"/>
</dbReference>
<feature type="transmembrane region" description="Helical" evidence="1">
    <location>
        <begin position="12"/>
        <end position="31"/>
    </location>
</feature>
<dbReference type="OrthoDB" id="5524320at2"/>
<sequence>MNAMWTGSALTLHNLGLAAGFGGSLFGQMALHPAVRTIDDTKERGEILNKAWMGFSPVNAFALGSVALTWIIGRSALSGGEIDSKTRGLVRAKDALVGIYTLSGISTLVIGRVWGSREPPVASGNEPAAETPEVDVKAQKAVNWLGRVNIVAAAGIIALTAILNIKAGRSHKWSLLSMVLP</sequence>